<dbReference type="PANTHER" id="PTHR43199">
    <property type="entry name" value="GLUTATHIONE HYDROLASE"/>
    <property type="match status" value="1"/>
</dbReference>
<evidence type="ECO:0000256" key="1">
    <source>
        <dbReference type="ARBA" id="ARBA00001049"/>
    </source>
</evidence>
<keyword evidence="4 11" id="KW-0808">Transferase</keyword>
<dbReference type="GO" id="GO:0006750">
    <property type="term" value="P:glutathione biosynthetic process"/>
    <property type="evidence" value="ECO:0007669"/>
    <property type="project" value="UniProtKB-KW"/>
</dbReference>
<dbReference type="Pfam" id="PF01019">
    <property type="entry name" value="G_glu_transpept"/>
    <property type="match status" value="1"/>
</dbReference>
<dbReference type="EC" id="2.3.2.2" evidence="11"/>
<keyword evidence="11" id="KW-0317">Glutathione biosynthesis</keyword>
<dbReference type="PANTHER" id="PTHR43199:SF1">
    <property type="entry name" value="GLUTATHIONE HYDROLASE PROENZYME"/>
    <property type="match status" value="1"/>
</dbReference>
<comment type="catalytic activity">
    <reaction evidence="2 11">
        <text>glutathione + H2O = L-cysteinylglycine + L-glutamate</text>
        <dbReference type="Rhea" id="RHEA:28807"/>
        <dbReference type="ChEBI" id="CHEBI:15377"/>
        <dbReference type="ChEBI" id="CHEBI:29985"/>
        <dbReference type="ChEBI" id="CHEBI:57925"/>
        <dbReference type="ChEBI" id="CHEBI:61694"/>
        <dbReference type="EC" id="3.4.19.13"/>
    </reaction>
</comment>
<evidence type="ECO:0000313" key="12">
    <source>
        <dbReference type="EMBL" id="PZO37859.1"/>
    </source>
</evidence>
<dbReference type="AlphaFoldDB" id="A0A2W4W7F0"/>
<evidence type="ECO:0000256" key="6">
    <source>
        <dbReference type="ARBA" id="ARBA00023145"/>
    </source>
</evidence>
<dbReference type="GO" id="GO:0103068">
    <property type="term" value="F:leukotriene C4 gamma-glutamyl transferase activity"/>
    <property type="evidence" value="ECO:0007669"/>
    <property type="project" value="UniProtKB-EC"/>
</dbReference>
<dbReference type="InterPro" id="IPR043137">
    <property type="entry name" value="GGT_ssub_C"/>
</dbReference>
<evidence type="ECO:0000256" key="2">
    <source>
        <dbReference type="ARBA" id="ARBA00001089"/>
    </source>
</evidence>
<comment type="catalytic activity">
    <reaction evidence="1 11">
        <text>an S-substituted glutathione + H2O = an S-substituted L-cysteinylglycine + L-glutamate</text>
        <dbReference type="Rhea" id="RHEA:59468"/>
        <dbReference type="ChEBI" id="CHEBI:15377"/>
        <dbReference type="ChEBI" id="CHEBI:29985"/>
        <dbReference type="ChEBI" id="CHEBI:90779"/>
        <dbReference type="ChEBI" id="CHEBI:143103"/>
        <dbReference type="EC" id="3.4.19.13"/>
    </reaction>
</comment>
<comment type="catalytic activity">
    <reaction evidence="8 11">
        <text>an N-terminal (5-L-glutamyl)-[peptide] + an alpha-amino acid = 5-L-glutamyl amino acid + an N-terminal L-alpha-aminoacyl-[peptide]</text>
        <dbReference type="Rhea" id="RHEA:23904"/>
        <dbReference type="Rhea" id="RHEA-COMP:9780"/>
        <dbReference type="Rhea" id="RHEA-COMP:9795"/>
        <dbReference type="ChEBI" id="CHEBI:77644"/>
        <dbReference type="ChEBI" id="CHEBI:78597"/>
        <dbReference type="ChEBI" id="CHEBI:78599"/>
        <dbReference type="ChEBI" id="CHEBI:78608"/>
        <dbReference type="EC" id="2.3.2.2"/>
    </reaction>
</comment>
<evidence type="ECO:0000256" key="3">
    <source>
        <dbReference type="ARBA" id="ARBA00009381"/>
    </source>
</evidence>
<name>A0A2W4W7F0_9CYAN</name>
<dbReference type="Proteomes" id="UP000249081">
    <property type="component" value="Unassembled WGS sequence"/>
</dbReference>
<reference evidence="12 13" key="2">
    <citation type="submission" date="2018-06" db="EMBL/GenBank/DDBJ databases">
        <title>Metagenomic assembly of (sub)arctic Cyanobacteria and their associated microbiome from non-axenic cultures.</title>
        <authorList>
            <person name="Baurain D."/>
        </authorList>
    </citation>
    <scope>NUCLEOTIDE SEQUENCE [LARGE SCALE GENOMIC DNA]</scope>
    <source>
        <strain evidence="12">ULC041bin1</strain>
    </source>
</reference>
<evidence type="ECO:0000256" key="10">
    <source>
        <dbReference type="PIRSR" id="PIRSR600101-2"/>
    </source>
</evidence>
<dbReference type="UniPathway" id="UPA00204"/>
<evidence type="ECO:0000256" key="8">
    <source>
        <dbReference type="ARBA" id="ARBA00047417"/>
    </source>
</evidence>
<dbReference type="InterPro" id="IPR043138">
    <property type="entry name" value="GGT_lsub"/>
</dbReference>
<dbReference type="Gene3D" id="1.10.246.130">
    <property type="match status" value="1"/>
</dbReference>
<proteinExistence type="inferred from homology"/>
<keyword evidence="6 11" id="KW-0865">Zymogen</keyword>
<evidence type="ECO:0000256" key="5">
    <source>
        <dbReference type="ARBA" id="ARBA00022801"/>
    </source>
</evidence>
<dbReference type="InterPro" id="IPR051792">
    <property type="entry name" value="GGT_bact"/>
</dbReference>
<feature type="active site" description="Nucleophile" evidence="9">
    <location>
        <position position="345"/>
    </location>
</feature>
<comment type="caution">
    <text evidence="12">The sequence shown here is derived from an EMBL/GenBank/DDBJ whole genome shotgun (WGS) entry which is preliminary data.</text>
</comment>
<evidence type="ECO:0000256" key="7">
    <source>
        <dbReference type="ARBA" id="ARBA00023315"/>
    </source>
</evidence>
<reference evidence="13" key="1">
    <citation type="submission" date="2018-04" db="EMBL/GenBank/DDBJ databases">
        <authorList>
            <person name="Cornet L."/>
        </authorList>
    </citation>
    <scope>NUCLEOTIDE SEQUENCE [LARGE SCALE GENOMIC DNA]</scope>
</reference>
<dbReference type="EC" id="3.4.19.13" evidence="11"/>
<comment type="subunit">
    <text evidence="11">This enzyme consists of two polypeptide chains, which are synthesized in precursor form from a single polypeptide.</text>
</comment>
<gene>
    <name evidence="12" type="primary">ggt</name>
    <name evidence="12" type="ORF">DCF17_15310</name>
</gene>
<dbReference type="EMBL" id="QBMN01000113">
    <property type="protein sequence ID" value="PZO37859.1"/>
    <property type="molecule type" value="Genomic_DNA"/>
</dbReference>
<dbReference type="Gene3D" id="3.60.20.40">
    <property type="match status" value="1"/>
</dbReference>
<comment type="similarity">
    <text evidence="3 11">Belongs to the gamma-glutamyltransferase family.</text>
</comment>
<comment type="pathway">
    <text evidence="11">Sulfur metabolism; glutathione metabolism.</text>
</comment>
<dbReference type="GO" id="GO:0036374">
    <property type="term" value="F:glutathione hydrolase activity"/>
    <property type="evidence" value="ECO:0007669"/>
    <property type="project" value="UniProtKB-UniRule"/>
</dbReference>
<evidence type="ECO:0000256" key="9">
    <source>
        <dbReference type="PIRSR" id="PIRSR600101-1"/>
    </source>
</evidence>
<keyword evidence="7 11" id="KW-0012">Acyltransferase</keyword>
<comment type="PTM">
    <text evidence="11">Cleaved by autocatalysis into a large and a small subunit.</text>
</comment>
<accession>A0A2W4W7F0</accession>
<feature type="binding site" evidence="10">
    <location>
        <position position="385"/>
    </location>
    <ligand>
        <name>L-glutamate</name>
        <dbReference type="ChEBI" id="CHEBI:29985"/>
    </ligand>
</feature>
<dbReference type="InterPro" id="IPR029055">
    <property type="entry name" value="Ntn_hydrolases_N"/>
</dbReference>
<dbReference type="PRINTS" id="PR01210">
    <property type="entry name" value="GGTRANSPTASE"/>
</dbReference>
<organism evidence="12 13">
    <name type="scientific">Shackletoniella antarctica</name>
    <dbReference type="NCBI Taxonomy" id="268115"/>
    <lineage>
        <taxon>Bacteria</taxon>
        <taxon>Bacillati</taxon>
        <taxon>Cyanobacteriota</taxon>
        <taxon>Cyanophyceae</taxon>
        <taxon>Oculatellales</taxon>
        <taxon>Oculatellaceae</taxon>
        <taxon>Shackletoniella</taxon>
    </lineage>
</organism>
<feature type="non-terminal residue" evidence="12">
    <location>
        <position position="512"/>
    </location>
</feature>
<dbReference type="NCBIfam" id="TIGR00066">
    <property type="entry name" value="g_glut_trans"/>
    <property type="match status" value="1"/>
</dbReference>
<keyword evidence="5 11" id="KW-0378">Hydrolase</keyword>
<dbReference type="GO" id="GO:0006751">
    <property type="term" value="P:glutathione catabolic process"/>
    <property type="evidence" value="ECO:0007669"/>
    <property type="project" value="UniProtKB-UniRule"/>
</dbReference>
<dbReference type="SUPFAM" id="SSF56235">
    <property type="entry name" value="N-terminal nucleophile aminohydrolases (Ntn hydrolases)"/>
    <property type="match status" value="1"/>
</dbReference>
<feature type="binding site" evidence="10">
    <location>
        <position position="426"/>
    </location>
    <ligand>
        <name>L-glutamate</name>
        <dbReference type="ChEBI" id="CHEBI:29985"/>
    </ligand>
</feature>
<sequence>MSKASSIQGAVAAGHPLTAEAGAEMLRQGGNAFDAAIAAAFTACVTESALTSLAGGGFLLAHTAAGENRLFDFFCQTPSSKEIGRSPDFYPIHANFGDTTQEFHIGLGSMAVPGAIAGLLQVHQKLGRLPLETVVAPARRWATEGTEIEPFRTYSFQILTSILTATAEARAIYAPGGRLLTLGDRFYLIDFAACLDDLVRHGGNWFYRGEIASAIAQVCQTQGGYLSLEDLQTYQVIERKPLAIAYGSATLLTNPPPSSGGTLIACALHLLAQLSPALTDYGSPRHVAALREVMGLTNLARQRGYDDHLYQADIAAEFLSPAHLAPYLEQLQDFLTQGGSKWGSTTHISVVDGEGNAASLTTSNGEGSAYIIPGTGIMMNNMLGEEDLNPQGFHQWPPNQRMSSMMAPTMVLQEGQPRLVLGSGGSNRIRTAILQVVSNVLDFGMDIEAAVHAPRLHWERGALHLEPGFDRATVEAEGIARDDQCTWWQDRNMFFGGVHAVAVGPDGALSGV</sequence>
<dbReference type="InterPro" id="IPR000101">
    <property type="entry name" value="GGT_peptidase"/>
</dbReference>
<protein>
    <recommendedName>
        <fullName evidence="11">Glutathione hydrolase proenzyme</fullName>
        <ecNumber evidence="11">2.3.2.2</ecNumber>
        <ecNumber evidence="11">3.4.19.13</ecNumber>
    </recommendedName>
    <component>
        <recommendedName>
            <fullName evidence="11">Glutathione hydrolase large chain</fullName>
        </recommendedName>
    </component>
    <component>
        <recommendedName>
            <fullName evidence="11">Glutathione hydrolase small chain</fullName>
        </recommendedName>
    </component>
</protein>
<evidence type="ECO:0000256" key="11">
    <source>
        <dbReference type="RuleBase" id="RU368036"/>
    </source>
</evidence>
<evidence type="ECO:0000313" key="13">
    <source>
        <dbReference type="Proteomes" id="UP000249081"/>
    </source>
</evidence>
<evidence type="ECO:0000256" key="4">
    <source>
        <dbReference type="ARBA" id="ARBA00022679"/>
    </source>
</evidence>